<proteinExistence type="predicted"/>
<accession>A0AAN9TMI9</accession>
<keyword evidence="1" id="KW-0812">Transmembrane</keyword>
<protein>
    <submittedName>
        <fullName evidence="2">Uncharacterized protein</fullName>
    </submittedName>
</protein>
<dbReference type="Proteomes" id="UP001367676">
    <property type="component" value="Unassembled WGS sequence"/>
</dbReference>
<dbReference type="SUPFAM" id="SSF53649">
    <property type="entry name" value="Alkaline phosphatase-like"/>
    <property type="match status" value="1"/>
</dbReference>
<keyword evidence="1" id="KW-1133">Transmembrane helix</keyword>
<reference evidence="2 3" key="1">
    <citation type="submission" date="2024-03" db="EMBL/GenBank/DDBJ databases">
        <title>Adaptation during the transition from Ophiocordyceps entomopathogen to insect associate is accompanied by gene loss and intensified selection.</title>
        <authorList>
            <person name="Ward C.M."/>
            <person name="Onetto C.A."/>
            <person name="Borneman A.R."/>
        </authorList>
    </citation>
    <scope>NUCLEOTIDE SEQUENCE [LARGE SCALE GENOMIC DNA]</scope>
    <source>
        <strain evidence="2">AWRI1</strain>
        <tissue evidence="2">Single Adult Female</tissue>
    </source>
</reference>
<dbReference type="EMBL" id="JBBCAQ010000010">
    <property type="protein sequence ID" value="KAK7601417.1"/>
    <property type="molecule type" value="Genomic_DNA"/>
</dbReference>
<evidence type="ECO:0000256" key="1">
    <source>
        <dbReference type="SAM" id="Phobius"/>
    </source>
</evidence>
<name>A0AAN9TMI9_9HEMI</name>
<keyword evidence="1" id="KW-0472">Membrane</keyword>
<dbReference type="InterPro" id="IPR017850">
    <property type="entry name" value="Alkaline_phosphatase_core_sf"/>
</dbReference>
<dbReference type="GO" id="GO:0016787">
    <property type="term" value="F:hydrolase activity"/>
    <property type="evidence" value="ECO:0007669"/>
    <property type="project" value="UniProtKB-ARBA"/>
</dbReference>
<evidence type="ECO:0000313" key="2">
    <source>
        <dbReference type="EMBL" id="KAK7601417.1"/>
    </source>
</evidence>
<dbReference type="InterPro" id="IPR002591">
    <property type="entry name" value="Phosphodiest/P_Trfase"/>
</dbReference>
<evidence type="ECO:0000313" key="3">
    <source>
        <dbReference type="Proteomes" id="UP001367676"/>
    </source>
</evidence>
<keyword evidence="3" id="KW-1185">Reference proteome</keyword>
<gene>
    <name evidence="2" type="ORF">V9T40_008858</name>
</gene>
<dbReference type="PANTHER" id="PTHR10151:SF120">
    <property type="entry name" value="BIS(5'-ADENOSYL)-TRIPHOSPHATASE"/>
    <property type="match status" value="1"/>
</dbReference>
<dbReference type="Gene3D" id="3.30.1360.180">
    <property type="match status" value="1"/>
</dbReference>
<dbReference type="PANTHER" id="PTHR10151">
    <property type="entry name" value="ECTONUCLEOTIDE PYROPHOSPHATASE/PHOSPHODIESTERASE"/>
    <property type="match status" value="1"/>
</dbReference>
<sequence length="451" mass="52315">MSAKLTCSFGRTLTLKMTIVFSWVVWLLVGYQQHVDAISKHPIVCVLAFDGFRPDYILRGQTPTLERLSREGVHTQFLKNVFPTKTFVNFFSMATGMYAHKHGVLGNTAFNKDGQCIGYSYELFHYNSSITPIWTLNELSGEGRHSGVMMWAGEQYEYRNVTPTFSQEYNETMPWNDRIDMTMEWLTHKSTPINLLYMYFEQPDSDSHKYGVNSKNVTKQLKRVDVTIEYFLRQLSKHDLMEKTNLIILSDHGMVDIDYDKMIDLRKILDPGSYTMCGGSPVLQLQLTQGLEEEAYRNLTNARDQLKTFEVYKKNEIPKRWNYMGTNRVTDLLLVAKLPYAFNDENVKADHGYDNAEPDMHAYFTAIGPLFKEKFSIKHLQNIDIYALVAYIMQMDTAKLVMKPDASLAHIITILKSGAWENFQNHHTQNNLKYFVSKHRRRIHKREATVG</sequence>
<dbReference type="AlphaFoldDB" id="A0AAN9TMI9"/>
<comment type="caution">
    <text evidence="2">The sequence shown here is derived from an EMBL/GenBank/DDBJ whole genome shotgun (WGS) entry which is preliminary data.</text>
</comment>
<dbReference type="Gene3D" id="3.40.720.10">
    <property type="entry name" value="Alkaline Phosphatase, subunit A"/>
    <property type="match status" value="1"/>
</dbReference>
<dbReference type="CDD" id="cd16018">
    <property type="entry name" value="Enpp"/>
    <property type="match status" value="1"/>
</dbReference>
<organism evidence="2 3">
    <name type="scientific">Parthenolecanium corni</name>
    <dbReference type="NCBI Taxonomy" id="536013"/>
    <lineage>
        <taxon>Eukaryota</taxon>
        <taxon>Metazoa</taxon>
        <taxon>Ecdysozoa</taxon>
        <taxon>Arthropoda</taxon>
        <taxon>Hexapoda</taxon>
        <taxon>Insecta</taxon>
        <taxon>Pterygota</taxon>
        <taxon>Neoptera</taxon>
        <taxon>Paraneoptera</taxon>
        <taxon>Hemiptera</taxon>
        <taxon>Sternorrhyncha</taxon>
        <taxon>Coccoidea</taxon>
        <taxon>Coccidae</taxon>
        <taxon>Parthenolecanium</taxon>
    </lineage>
</organism>
<dbReference type="Pfam" id="PF01663">
    <property type="entry name" value="Phosphodiest"/>
    <property type="match status" value="1"/>
</dbReference>
<feature type="transmembrane region" description="Helical" evidence="1">
    <location>
        <begin position="12"/>
        <end position="31"/>
    </location>
</feature>